<sequence length="209" mass="24190">MEAPANHVTSNENTMFSIGGEEIEMKIEKCAVNTARYRNLKDIPQGFCQQTDEFYDPSDEAVKWSLQLYANGYPSTDPNSVNDTVGLRMVYHGQEKVVARFLFEVCRNREEFRNQIPTFLKKETTNIPQGFCQQTDEFYDPSDETVKWSLQLYANGYPSTDPNSMNNAVGIRIIYHGQEKIVARFVFEICRNREEFRDLIPTLLKKETS</sequence>
<dbReference type="WBParaSite" id="ES5_v2.g27433.t1">
    <property type="protein sequence ID" value="ES5_v2.g27433.t1"/>
    <property type="gene ID" value="ES5_v2.g27433"/>
</dbReference>
<organism evidence="1 2">
    <name type="scientific">Panagrolaimus sp. ES5</name>
    <dbReference type="NCBI Taxonomy" id="591445"/>
    <lineage>
        <taxon>Eukaryota</taxon>
        <taxon>Metazoa</taxon>
        <taxon>Ecdysozoa</taxon>
        <taxon>Nematoda</taxon>
        <taxon>Chromadorea</taxon>
        <taxon>Rhabditida</taxon>
        <taxon>Tylenchina</taxon>
        <taxon>Panagrolaimomorpha</taxon>
        <taxon>Panagrolaimoidea</taxon>
        <taxon>Panagrolaimidae</taxon>
        <taxon>Panagrolaimus</taxon>
    </lineage>
</organism>
<evidence type="ECO:0000313" key="1">
    <source>
        <dbReference type="Proteomes" id="UP000887579"/>
    </source>
</evidence>
<accession>A0AC34GCJ8</accession>
<name>A0AC34GCJ8_9BILA</name>
<evidence type="ECO:0000313" key="2">
    <source>
        <dbReference type="WBParaSite" id="ES5_v2.g27433.t1"/>
    </source>
</evidence>
<protein>
    <submittedName>
        <fullName evidence="2">Uncharacterized protein</fullName>
    </submittedName>
</protein>
<dbReference type="Proteomes" id="UP000887579">
    <property type="component" value="Unplaced"/>
</dbReference>
<proteinExistence type="predicted"/>
<reference evidence="2" key="1">
    <citation type="submission" date="2022-11" db="UniProtKB">
        <authorList>
            <consortium name="WormBaseParasite"/>
        </authorList>
    </citation>
    <scope>IDENTIFICATION</scope>
</reference>